<organism evidence="2 3">
    <name type="scientific">Aspergillus novoparasiticus</name>
    <dbReference type="NCBI Taxonomy" id="986946"/>
    <lineage>
        <taxon>Eukaryota</taxon>
        <taxon>Fungi</taxon>
        <taxon>Dikarya</taxon>
        <taxon>Ascomycota</taxon>
        <taxon>Pezizomycotina</taxon>
        <taxon>Eurotiomycetes</taxon>
        <taxon>Eurotiomycetidae</taxon>
        <taxon>Eurotiales</taxon>
        <taxon>Aspergillaceae</taxon>
        <taxon>Aspergillus</taxon>
        <taxon>Aspergillus subgen. Circumdati</taxon>
    </lineage>
</organism>
<dbReference type="PANTHER" id="PTHR41391:SF1">
    <property type="entry name" value="RESTRICTION OF TELOMERE CAPPING PROTEIN 4"/>
    <property type="match status" value="1"/>
</dbReference>
<feature type="region of interest" description="Disordered" evidence="1">
    <location>
        <begin position="1"/>
        <end position="32"/>
    </location>
</feature>
<dbReference type="Proteomes" id="UP000326799">
    <property type="component" value="Unassembled WGS sequence"/>
</dbReference>
<evidence type="ECO:0000313" key="2">
    <source>
        <dbReference type="EMBL" id="KAB8212797.1"/>
    </source>
</evidence>
<name>A0A5N6E6B4_9EURO</name>
<feature type="compositionally biased region" description="Low complexity" evidence="1">
    <location>
        <begin position="18"/>
        <end position="31"/>
    </location>
</feature>
<dbReference type="AlphaFoldDB" id="A0A5N6E6B4"/>
<gene>
    <name evidence="2" type="ORF">BDV33DRAFT_210850</name>
</gene>
<dbReference type="InterPro" id="IPR039024">
    <property type="entry name" value="RTC4"/>
</dbReference>
<evidence type="ECO:0000313" key="3">
    <source>
        <dbReference type="Proteomes" id="UP000326799"/>
    </source>
</evidence>
<dbReference type="EMBL" id="ML733876">
    <property type="protein sequence ID" value="KAB8212797.1"/>
    <property type="molecule type" value="Genomic_DNA"/>
</dbReference>
<dbReference type="PANTHER" id="PTHR41391">
    <property type="entry name" value="RESTRICTION OF TELOMERE CAPPING PROTEIN 4"/>
    <property type="match status" value="1"/>
</dbReference>
<evidence type="ECO:0000256" key="1">
    <source>
        <dbReference type="SAM" id="MobiDB-lite"/>
    </source>
</evidence>
<accession>A0A5N6E6B4</accession>
<reference evidence="2 3" key="1">
    <citation type="submission" date="2019-04" db="EMBL/GenBank/DDBJ databases">
        <title>Fungal friends and foes A comparative genomics study of 23 Aspergillus species from section Flavi.</title>
        <authorList>
            <consortium name="DOE Joint Genome Institute"/>
            <person name="Kjaerbolling I."/>
            <person name="Vesth T.C."/>
            <person name="Frisvad J.C."/>
            <person name="Nybo J.L."/>
            <person name="Theobald S."/>
            <person name="Kildgaard S."/>
            <person name="Petersen T.I."/>
            <person name="Kuo A."/>
            <person name="Sato A."/>
            <person name="Lyhne E.K."/>
            <person name="Kogle M.E."/>
            <person name="Wiebenga A."/>
            <person name="Kun R.S."/>
            <person name="Lubbers R.J."/>
            <person name="Makela M.R."/>
            <person name="Barry K."/>
            <person name="Chovatia M."/>
            <person name="Clum A."/>
            <person name="Daum C."/>
            <person name="Haridas S."/>
            <person name="He G."/>
            <person name="LaButti K."/>
            <person name="Lipzen A."/>
            <person name="Mondo S."/>
            <person name="Pangilinan J."/>
            <person name="Riley R."/>
            <person name="Salamov A."/>
            <person name="Simmons B.A."/>
            <person name="Magnuson J.K."/>
            <person name="Henrissat B."/>
            <person name="Mortensen U.H."/>
            <person name="Larsen T.O."/>
            <person name="De vries R.P."/>
            <person name="Grigoriev I.V."/>
            <person name="Machida M."/>
            <person name="Baker S.E."/>
            <person name="Andersen M.R."/>
        </authorList>
    </citation>
    <scope>NUCLEOTIDE SEQUENCE [LARGE SCALE GENOMIC DNA]</scope>
    <source>
        <strain evidence="2 3">CBS 126849</strain>
    </source>
</reference>
<feature type="compositionally biased region" description="Basic and acidic residues" evidence="1">
    <location>
        <begin position="1"/>
        <end position="17"/>
    </location>
</feature>
<proteinExistence type="predicted"/>
<sequence length="216" mass="24753">MESQKDNRFKVPKDIDIKSPPSKSRLSPKFKAPSPLLNNIVSRSSFAPSSAQEPDIFNTNDKDALPLSSPLSKLSKTGLQDILLDEAGDIPKPKESLYPWYKEPVDPELLLRFPSQPKQRIQEQQRFCDSYKTAAEKEWHDKGYPVIDWDTFDNRIHSYFNNLESLLVPNSWSYYRNILDLILKAGKAKNFWLILEGDGLEIISCGYYSTHGSDKI</sequence>
<protein>
    <submittedName>
        <fullName evidence="2">Uncharacterized protein</fullName>
    </submittedName>
</protein>
<keyword evidence="3" id="KW-1185">Reference proteome</keyword>